<reference evidence="1 2" key="1">
    <citation type="journal article" date="2015" name="Genome Announc.">
        <title>Expanding the biotechnology potential of lactobacilli through comparative genomics of 213 strains and associated genera.</title>
        <authorList>
            <person name="Sun Z."/>
            <person name="Harris H.M."/>
            <person name="McCann A."/>
            <person name="Guo C."/>
            <person name="Argimon S."/>
            <person name="Zhang W."/>
            <person name="Yang X."/>
            <person name="Jeffery I.B."/>
            <person name="Cooney J.C."/>
            <person name="Kagawa T.F."/>
            <person name="Liu W."/>
            <person name="Song Y."/>
            <person name="Salvetti E."/>
            <person name="Wrobel A."/>
            <person name="Rasinkangas P."/>
            <person name="Parkhill J."/>
            <person name="Rea M.C."/>
            <person name="O'Sullivan O."/>
            <person name="Ritari J."/>
            <person name="Douillard F.P."/>
            <person name="Paul Ross R."/>
            <person name="Yang R."/>
            <person name="Briner A.E."/>
            <person name="Felis G.E."/>
            <person name="de Vos W.M."/>
            <person name="Barrangou R."/>
            <person name="Klaenhammer T.R."/>
            <person name="Caufield P.W."/>
            <person name="Cui Y."/>
            <person name="Zhang H."/>
            <person name="O'Toole P.W."/>
        </authorList>
    </citation>
    <scope>NUCLEOTIDE SEQUENCE [LARGE SCALE GENOMIC DNA]</scope>
    <source>
        <strain evidence="1 2">DSM 15945</strain>
    </source>
</reference>
<name>A0A0R1U8S8_9LACO</name>
<gene>
    <name evidence="1" type="ORF">FC50_GL002215</name>
</gene>
<evidence type="ECO:0000313" key="1">
    <source>
        <dbReference type="EMBL" id="KRL87635.1"/>
    </source>
</evidence>
<dbReference type="STRING" id="1423783.FC50_GL002215"/>
<keyword evidence="2" id="KW-1185">Reference proteome</keyword>
<evidence type="ECO:0000313" key="2">
    <source>
        <dbReference type="Proteomes" id="UP000051922"/>
    </source>
</evidence>
<comment type="caution">
    <text evidence="1">The sequence shown here is derived from an EMBL/GenBank/DDBJ whole genome shotgun (WGS) entry which is preliminary data.</text>
</comment>
<protein>
    <submittedName>
        <fullName evidence="1">Uncharacterized protein</fullName>
    </submittedName>
</protein>
<sequence length="67" mass="8004">MDDVENQAQAERTTWLLTRVRTNQQQASKYQEQLFWAACADFVRQQDHELTVAHGEVDGRTWDHEQW</sequence>
<dbReference type="EMBL" id="AZFJ01000017">
    <property type="protein sequence ID" value="KRL87635.1"/>
    <property type="molecule type" value="Genomic_DNA"/>
</dbReference>
<proteinExistence type="predicted"/>
<dbReference type="Proteomes" id="UP000051922">
    <property type="component" value="Unassembled WGS sequence"/>
</dbReference>
<dbReference type="OrthoDB" id="2918624at2"/>
<dbReference type="PATRIC" id="fig|1423783.4.peg.2268"/>
<organism evidence="1 2">
    <name type="scientific">Lacticaseibacillus pantheris DSM 15945 = JCM 12539 = NBRC 106106</name>
    <dbReference type="NCBI Taxonomy" id="1423783"/>
    <lineage>
        <taxon>Bacteria</taxon>
        <taxon>Bacillati</taxon>
        <taxon>Bacillota</taxon>
        <taxon>Bacilli</taxon>
        <taxon>Lactobacillales</taxon>
        <taxon>Lactobacillaceae</taxon>
        <taxon>Lacticaseibacillus</taxon>
    </lineage>
</organism>
<accession>A0A0R1U8S8</accession>
<dbReference type="AlphaFoldDB" id="A0A0R1U8S8"/>
<dbReference type="RefSeq" id="WP_054649696.1">
    <property type="nucleotide sequence ID" value="NZ_AZFJ01000017.1"/>
</dbReference>